<protein>
    <submittedName>
        <fullName evidence="2">Uncharacterized protein</fullName>
    </submittedName>
</protein>
<organism evidence="2 3">
    <name type="scientific">Blastopirellula marina</name>
    <dbReference type="NCBI Taxonomy" id="124"/>
    <lineage>
        <taxon>Bacteria</taxon>
        <taxon>Pseudomonadati</taxon>
        <taxon>Planctomycetota</taxon>
        <taxon>Planctomycetia</taxon>
        <taxon>Pirellulales</taxon>
        <taxon>Pirellulaceae</taxon>
        <taxon>Blastopirellula</taxon>
    </lineage>
</organism>
<dbReference type="OrthoDB" id="271784at2"/>
<dbReference type="Proteomes" id="UP000239388">
    <property type="component" value="Unassembled WGS sequence"/>
</dbReference>
<gene>
    <name evidence="2" type="ORF">C5Y98_23210</name>
</gene>
<dbReference type="AlphaFoldDB" id="A0A2S8F955"/>
<dbReference type="EMBL" id="PUIB01000024">
    <property type="protein sequence ID" value="PQO28696.1"/>
    <property type="molecule type" value="Genomic_DNA"/>
</dbReference>
<evidence type="ECO:0000313" key="2">
    <source>
        <dbReference type="EMBL" id="PQO28696.1"/>
    </source>
</evidence>
<sequence>MNELPSQVDPLTLDRLVDGELSPAEYREVLTTLEGSQDGWRQCAHAFLEAQALGHTLPLVMEPARRSPQAESAPVTPDKKKPSHPFRGMEQLSALAACVAVAFGLGWYVSTLGDNTGGGSVTTPIMITDNKPSNPPIAVPPHEVKKPGFVYVNQWDGQNTTGIPIPVDPNRTYDPQKPWDESWGMNPQDLQKYRDQGHPVETFNRLIPVSLDNGEQAVVPMQEVILHNKPELPFN</sequence>
<evidence type="ECO:0000256" key="1">
    <source>
        <dbReference type="SAM" id="MobiDB-lite"/>
    </source>
</evidence>
<accession>A0A2S8F955</accession>
<evidence type="ECO:0000313" key="3">
    <source>
        <dbReference type="Proteomes" id="UP000239388"/>
    </source>
</evidence>
<reference evidence="2 3" key="1">
    <citation type="submission" date="2018-02" db="EMBL/GenBank/DDBJ databases">
        <title>Comparative genomes isolates from brazilian mangrove.</title>
        <authorList>
            <person name="Araujo J.E."/>
            <person name="Taketani R.G."/>
            <person name="Silva M.C.P."/>
            <person name="Loureco M.V."/>
            <person name="Andreote F.D."/>
        </authorList>
    </citation>
    <scope>NUCLEOTIDE SEQUENCE [LARGE SCALE GENOMIC DNA]</scope>
    <source>
        <strain evidence="2 3">NAP PRIS-MGV</strain>
    </source>
</reference>
<proteinExistence type="predicted"/>
<comment type="caution">
    <text evidence="2">The sequence shown here is derived from an EMBL/GenBank/DDBJ whole genome shotgun (WGS) entry which is preliminary data.</text>
</comment>
<name>A0A2S8F955_9BACT</name>
<dbReference type="RefSeq" id="WP_105357883.1">
    <property type="nucleotide sequence ID" value="NZ_PUIB01000024.1"/>
</dbReference>
<feature type="region of interest" description="Disordered" evidence="1">
    <location>
        <begin position="64"/>
        <end position="86"/>
    </location>
</feature>